<organism evidence="2 3">
    <name type="scientific">Staurois parvus</name>
    <dbReference type="NCBI Taxonomy" id="386267"/>
    <lineage>
        <taxon>Eukaryota</taxon>
        <taxon>Metazoa</taxon>
        <taxon>Chordata</taxon>
        <taxon>Craniata</taxon>
        <taxon>Vertebrata</taxon>
        <taxon>Euteleostomi</taxon>
        <taxon>Amphibia</taxon>
        <taxon>Batrachia</taxon>
        <taxon>Anura</taxon>
        <taxon>Neobatrachia</taxon>
        <taxon>Ranoidea</taxon>
        <taxon>Ranidae</taxon>
        <taxon>Staurois</taxon>
    </lineage>
</organism>
<proteinExistence type="predicted"/>
<evidence type="ECO:0000313" key="3">
    <source>
        <dbReference type="Proteomes" id="UP001162483"/>
    </source>
</evidence>
<evidence type="ECO:0000313" key="2">
    <source>
        <dbReference type="EMBL" id="CAI9547148.1"/>
    </source>
</evidence>
<feature type="compositionally biased region" description="Basic and acidic residues" evidence="1">
    <location>
        <begin position="72"/>
        <end position="82"/>
    </location>
</feature>
<accession>A0ABN9BHU6</accession>
<comment type="caution">
    <text evidence="2">The sequence shown here is derived from an EMBL/GenBank/DDBJ whole genome shotgun (WGS) entry which is preliminary data.</text>
</comment>
<reference evidence="2" key="1">
    <citation type="submission" date="2023-05" db="EMBL/GenBank/DDBJ databases">
        <authorList>
            <person name="Stuckert A."/>
        </authorList>
    </citation>
    <scope>NUCLEOTIDE SEQUENCE</scope>
</reference>
<sequence>MKWTMQPPPHITGWIQSWEPTREMSPFLCNSRDFTQEVTPIPHHHQSGNLRDPKVEVKEEIKEGVRMGGMEGVRRFQKDTKKVPGHHGGVIQLQEYDREMSPRPLYSRDSIRQEGHIWVPHHHQVGGSSYGKPHQRDVPVSVFPGFHTGRSHPCPSPS</sequence>
<dbReference type="Proteomes" id="UP001162483">
    <property type="component" value="Unassembled WGS sequence"/>
</dbReference>
<name>A0ABN9BHU6_9NEOB</name>
<evidence type="ECO:0000256" key="1">
    <source>
        <dbReference type="SAM" id="MobiDB-lite"/>
    </source>
</evidence>
<gene>
    <name evidence="2" type="ORF">SPARVUS_LOCUS2936128</name>
</gene>
<feature type="region of interest" description="Disordered" evidence="1">
    <location>
        <begin position="66"/>
        <end position="96"/>
    </location>
</feature>
<protein>
    <submittedName>
        <fullName evidence="2">Uncharacterized protein</fullName>
    </submittedName>
</protein>
<feature type="region of interest" description="Disordered" evidence="1">
    <location>
        <begin position="122"/>
        <end position="158"/>
    </location>
</feature>
<keyword evidence="3" id="KW-1185">Reference proteome</keyword>
<dbReference type="EMBL" id="CATNWA010004145">
    <property type="protein sequence ID" value="CAI9547148.1"/>
    <property type="molecule type" value="Genomic_DNA"/>
</dbReference>